<dbReference type="EMBL" id="MN079122">
    <property type="protein sequence ID" value="QEA06047.1"/>
    <property type="molecule type" value="Genomic_DNA"/>
</dbReference>
<dbReference type="Gene3D" id="3.10.105.10">
    <property type="entry name" value="Dipeptide-binding Protein, Domain 3"/>
    <property type="match status" value="1"/>
</dbReference>
<dbReference type="GO" id="GO:0022857">
    <property type="term" value="F:transmembrane transporter activity"/>
    <property type="evidence" value="ECO:0007669"/>
    <property type="project" value="InterPro"/>
</dbReference>
<proteinExistence type="predicted"/>
<protein>
    <recommendedName>
        <fullName evidence="1">ABC-type glycine betaine transport system substrate-binding domain-containing protein</fullName>
    </recommendedName>
</protein>
<dbReference type="Gene3D" id="3.40.190.100">
    <property type="entry name" value="Glycine betaine-binding periplasmic protein, domain 2"/>
    <property type="match status" value="1"/>
</dbReference>
<dbReference type="CDD" id="cd13643">
    <property type="entry name" value="PBP2_BCP_2"/>
    <property type="match status" value="1"/>
</dbReference>
<reference evidence="2" key="1">
    <citation type="submission" date="2019-06" db="EMBL/GenBank/DDBJ databases">
        <authorList>
            <person name="Murdoch R.W."/>
            <person name="Fathepure B."/>
        </authorList>
    </citation>
    <scope>NUCLEOTIDE SEQUENCE</scope>
</reference>
<dbReference type="Gene3D" id="3.40.190.10">
    <property type="entry name" value="Periplasmic binding protein-like II"/>
    <property type="match status" value="1"/>
</dbReference>
<evidence type="ECO:0000313" key="2">
    <source>
        <dbReference type="EMBL" id="QEA06047.1"/>
    </source>
</evidence>
<sequence>MQLRNWIRNCGFLWAMGATVALGAAGAASAADFPETDKPIRLTLNDWTGQNVSTRIMGGVLEEMGYEVDYVQADYMAQFTGLKSGDLTVAMEIWETTAKDLMEEAVAGGKVLDMGETGMRAVEDWWYPKYMEERCPGLPDWEALKDCADVFATPTTQPKGRYLGGAVTWDGHAEERIEALDLPFEVVHSGTEAALMAEIQSAYQRKAPILAWLWTPHWAPQQFEGEWVRFPKYGDGCYDDPSWGINPDATYDCGNPRGWIKKVAWAGGEDVWPAAYTAIRNFHIENDEMGRMIGAIDVDGRPLQSVVDEWMTENEDTWRSWIPAK</sequence>
<accession>A0A5B8RH27</accession>
<organism evidence="2">
    <name type="scientific">uncultured organism</name>
    <dbReference type="NCBI Taxonomy" id="155900"/>
    <lineage>
        <taxon>unclassified sequences</taxon>
        <taxon>environmental samples</taxon>
    </lineage>
</organism>
<dbReference type="AlphaFoldDB" id="A0A5B8RH27"/>
<dbReference type="InterPro" id="IPR007210">
    <property type="entry name" value="ABC_Gly_betaine_transp_sub-bd"/>
</dbReference>
<gene>
    <name evidence="2" type="ORF">KBTEX_02376</name>
</gene>
<name>A0A5B8RH27_9ZZZZ</name>
<evidence type="ECO:0000259" key="1">
    <source>
        <dbReference type="Pfam" id="PF04069"/>
    </source>
</evidence>
<dbReference type="Pfam" id="PF04069">
    <property type="entry name" value="OpuAC"/>
    <property type="match status" value="1"/>
</dbReference>
<dbReference type="SUPFAM" id="SSF53850">
    <property type="entry name" value="Periplasmic binding protein-like II"/>
    <property type="match status" value="1"/>
</dbReference>
<feature type="domain" description="ABC-type glycine betaine transport system substrate-binding" evidence="1">
    <location>
        <begin position="38"/>
        <end position="313"/>
    </location>
</feature>